<evidence type="ECO:0000313" key="8">
    <source>
        <dbReference type="Proteomes" id="UP001409585"/>
    </source>
</evidence>
<dbReference type="InterPro" id="IPR004358">
    <property type="entry name" value="Sig_transdc_His_kin-like_C"/>
</dbReference>
<keyword evidence="4" id="KW-1133">Transmembrane helix</keyword>
<dbReference type="Gene3D" id="1.10.287.130">
    <property type="match status" value="1"/>
</dbReference>
<dbReference type="Gene3D" id="3.30.450.20">
    <property type="entry name" value="PAS domain"/>
    <property type="match status" value="1"/>
</dbReference>
<dbReference type="InterPro" id="IPR005467">
    <property type="entry name" value="His_kinase_dom"/>
</dbReference>
<dbReference type="InterPro" id="IPR003594">
    <property type="entry name" value="HATPase_dom"/>
</dbReference>
<dbReference type="Pfam" id="PF02518">
    <property type="entry name" value="HATPase_c"/>
    <property type="match status" value="1"/>
</dbReference>
<dbReference type="InterPro" id="IPR036890">
    <property type="entry name" value="HATPase_C_sf"/>
</dbReference>
<dbReference type="PANTHER" id="PTHR43065:SF52">
    <property type="entry name" value="SENSOR PROTEIN KINASE PILS"/>
    <property type="match status" value="1"/>
</dbReference>
<dbReference type="AlphaFoldDB" id="A0AAV3U7N2"/>
<dbReference type="InterPro" id="IPR036097">
    <property type="entry name" value="HisK_dim/P_sf"/>
</dbReference>
<dbReference type="PANTHER" id="PTHR43065">
    <property type="entry name" value="SENSOR HISTIDINE KINASE"/>
    <property type="match status" value="1"/>
</dbReference>
<evidence type="ECO:0000256" key="1">
    <source>
        <dbReference type="ARBA" id="ARBA00000085"/>
    </source>
</evidence>
<proteinExistence type="predicted"/>
<dbReference type="RefSeq" id="WP_345426876.1">
    <property type="nucleotide sequence ID" value="NZ_AP031496.1"/>
</dbReference>
<comment type="catalytic activity">
    <reaction evidence="1">
        <text>ATP + protein L-histidine = ADP + protein N-phospho-L-histidine.</text>
        <dbReference type="EC" id="2.7.13.3"/>
    </reaction>
</comment>
<feature type="transmembrane region" description="Helical" evidence="4">
    <location>
        <begin position="21"/>
        <end position="41"/>
    </location>
</feature>
<protein>
    <recommendedName>
        <fullName evidence="2">histidine kinase</fullName>
        <ecNumber evidence="2">2.7.13.3</ecNumber>
    </recommendedName>
</protein>
<organism evidence="7 8">
    <name type="scientific">Halioxenophilus aromaticivorans</name>
    <dbReference type="NCBI Taxonomy" id="1306992"/>
    <lineage>
        <taxon>Bacteria</taxon>
        <taxon>Pseudomonadati</taxon>
        <taxon>Pseudomonadota</taxon>
        <taxon>Gammaproteobacteria</taxon>
        <taxon>Alteromonadales</taxon>
        <taxon>Alteromonadaceae</taxon>
        <taxon>Halioxenophilus</taxon>
    </lineage>
</organism>
<evidence type="ECO:0000256" key="2">
    <source>
        <dbReference type="ARBA" id="ARBA00012438"/>
    </source>
</evidence>
<feature type="transmembrane region" description="Helical" evidence="4">
    <location>
        <begin position="131"/>
        <end position="152"/>
    </location>
</feature>
<feature type="transmembrane region" description="Helical" evidence="4">
    <location>
        <begin position="84"/>
        <end position="102"/>
    </location>
</feature>
<keyword evidence="7" id="KW-0418">Kinase</keyword>
<evidence type="ECO:0000313" key="7">
    <source>
        <dbReference type="EMBL" id="GAA4956840.1"/>
    </source>
</evidence>
<dbReference type="SMART" id="SM00388">
    <property type="entry name" value="HisKA"/>
    <property type="match status" value="1"/>
</dbReference>
<dbReference type="EC" id="2.7.13.3" evidence="2"/>
<dbReference type="SMART" id="SM00387">
    <property type="entry name" value="HATPase_c"/>
    <property type="match status" value="1"/>
</dbReference>
<keyword evidence="3" id="KW-0597">Phosphoprotein</keyword>
<keyword evidence="7" id="KW-0808">Transferase</keyword>
<dbReference type="Pfam" id="PF25323">
    <property type="entry name" value="6TM_PilS"/>
    <property type="match status" value="1"/>
</dbReference>
<feature type="domain" description="Histidine kinase" evidence="5">
    <location>
        <begin position="323"/>
        <end position="538"/>
    </location>
</feature>
<dbReference type="InterPro" id="IPR000014">
    <property type="entry name" value="PAS"/>
</dbReference>
<dbReference type="PRINTS" id="PR00344">
    <property type="entry name" value="BCTRLSENSOR"/>
</dbReference>
<evidence type="ECO:0000256" key="3">
    <source>
        <dbReference type="ARBA" id="ARBA00022553"/>
    </source>
</evidence>
<keyword evidence="4" id="KW-0472">Membrane</keyword>
<accession>A0AAV3U7N2</accession>
<evidence type="ECO:0000259" key="5">
    <source>
        <dbReference type="PROSITE" id="PS50109"/>
    </source>
</evidence>
<dbReference type="Proteomes" id="UP001409585">
    <property type="component" value="Unassembled WGS sequence"/>
</dbReference>
<comment type="caution">
    <text evidence="7">The sequence shown here is derived from an EMBL/GenBank/DDBJ whole genome shotgun (WGS) entry which is preliminary data.</text>
</comment>
<feature type="transmembrane region" description="Helical" evidence="4">
    <location>
        <begin position="158"/>
        <end position="178"/>
    </location>
</feature>
<dbReference type="Gene3D" id="3.30.565.10">
    <property type="entry name" value="Histidine kinase-like ATPase, C-terminal domain"/>
    <property type="match status" value="1"/>
</dbReference>
<dbReference type="SUPFAM" id="SSF55874">
    <property type="entry name" value="ATPase domain of HSP90 chaperone/DNA topoisomerase II/histidine kinase"/>
    <property type="match status" value="1"/>
</dbReference>
<dbReference type="PROSITE" id="PS50109">
    <property type="entry name" value="HIS_KIN"/>
    <property type="match status" value="1"/>
</dbReference>
<keyword evidence="4" id="KW-0812">Transmembrane</keyword>
<dbReference type="PROSITE" id="PS50112">
    <property type="entry name" value="PAS"/>
    <property type="match status" value="1"/>
</dbReference>
<reference evidence="8" key="1">
    <citation type="journal article" date="2019" name="Int. J. Syst. Evol. Microbiol.">
        <title>The Global Catalogue of Microorganisms (GCM) 10K type strain sequencing project: providing services to taxonomists for standard genome sequencing and annotation.</title>
        <authorList>
            <consortium name="The Broad Institute Genomics Platform"/>
            <consortium name="The Broad Institute Genome Sequencing Center for Infectious Disease"/>
            <person name="Wu L."/>
            <person name="Ma J."/>
        </authorList>
    </citation>
    <scope>NUCLEOTIDE SEQUENCE [LARGE SCALE GENOMIC DNA]</scope>
    <source>
        <strain evidence="8">JCM 19134</strain>
    </source>
</reference>
<feature type="transmembrane region" description="Helical" evidence="4">
    <location>
        <begin position="108"/>
        <end position="124"/>
    </location>
</feature>
<dbReference type="CDD" id="cd00082">
    <property type="entry name" value="HisKA"/>
    <property type="match status" value="1"/>
</dbReference>
<name>A0AAV3U7N2_9ALTE</name>
<evidence type="ECO:0000256" key="4">
    <source>
        <dbReference type="SAM" id="Phobius"/>
    </source>
</evidence>
<dbReference type="Pfam" id="PF00512">
    <property type="entry name" value="HisKA"/>
    <property type="match status" value="1"/>
</dbReference>
<gene>
    <name evidence="7" type="primary">pilS</name>
    <name evidence="7" type="ORF">GCM10025791_41470</name>
</gene>
<keyword evidence="8" id="KW-1185">Reference proteome</keyword>
<dbReference type="InterPro" id="IPR003661">
    <property type="entry name" value="HisK_dim/P_dom"/>
</dbReference>
<sequence>MTNSGVAPRYSNNDNYRLLRIYTYYRTALGGLLMLLFTADVLSKVLGSYAPNWFFATAAGYTLLNTTTLVGLWRNRSEPSSEQLLLYLMIDIAALTLLSGTSGGIASGLSYLLVITVAASAIFLTRQMSIFIAALASMATLTESLITNWLFGIDSSRFFTAGALGILMFATALLFQYLTQRIRESSAEAQQKAKEAAKAKDISQKIIERMRTGVLVTDSDAQVQLINNAAAKLLGLHQPSPNTGLNLASLPVIESAFSQWQVNPSAKKAPIKIPQTNGEVRVSFATLGDNDSPETLVFVEDHRLLAQEAQKLKLGSLGKLTASIAHEVRNPLGAISHAAQLLTESPELSADSTKLLNIILNHSQRVNQIIENTLQLSRRSESQAQVIDLARWLDKFIEDYTLAFSDPYAVHIHLEIAPQTQAEILAKIDVHHLQQILTNLLDNGLRYSHAAIGEYRLLLRLGFREHTELARLQVIDYGPGLAEDMEEAVFEPFFTTENSGTGLGLYICRELCQSNQASLSFIRWQGHSCFQINFAHAQQVF</sequence>
<dbReference type="SUPFAM" id="SSF47384">
    <property type="entry name" value="Homodimeric domain of signal transducing histidine kinase"/>
    <property type="match status" value="1"/>
</dbReference>
<evidence type="ECO:0000259" key="6">
    <source>
        <dbReference type="PROSITE" id="PS50112"/>
    </source>
</evidence>
<dbReference type="EMBL" id="BAABLX010000074">
    <property type="protein sequence ID" value="GAA4956840.1"/>
    <property type="molecule type" value="Genomic_DNA"/>
</dbReference>
<dbReference type="GO" id="GO:0000155">
    <property type="term" value="F:phosphorelay sensor kinase activity"/>
    <property type="evidence" value="ECO:0007669"/>
    <property type="project" value="InterPro"/>
</dbReference>
<feature type="transmembrane region" description="Helical" evidence="4">
    <location>
        <begin position="53"/>
        <end position="72"/>
    </location>
</feature>
<feature type="domain" description="PAS" evidence="6">
    <location>
        <begin position="199"/>
        <end position="236"/>
    </location>
</feature>